<dbReference type="Proteomes" id="UP001437256">
    <property type="component" value="Unassembled WGS sequence"/>
</dbReference>
<evidence type="ECO:0000313" key="3">
    <source>
        <dbReference type="Proteomes" id="UP001437256"/>
    </source>
</evidence>
<comment type="caution">
    <text evidence="2">The sequence shown here is derived from an EMBL/GenBank/DDBJ whole genome shotgun (WGS) entry which is preliminary data.</text>
</comment>
<keyword evidence="3" id="KW-1185">Reference proteome</keyword>
<evidence type="ECO:0000313" key="2">
    <source>
        <dbReference type="EMBL" id="KAL0065411.1"/>
    </source>
</evidence>
<sequence length="145" mass="15241">MFSKTLAVFALLATGALAGKVAPCTLDELTLHGITGGSQTAPYSRWEDAPGTDGKELHIYDKSDSTEPLCVFESSIAPSLNERSVPRSQLLAGKKRAPECFGQPCTDAGWCKARGCAKGCSTWWTPGWPGNAGQGFNSACISDGV</sequence>
<organism evidence="2 3">
    <name type="scientific">Marasmius tenuissimus</name>
    <dbReference type="NCBI Taxonomy" id="585030"/>
    <lineage>
        <taxon>Eukaryota</taxon>
        <taxon>Fungi</taxon>
        <taxon>Dikarya</taxon>
        <taxon>Basidiomycota</taxon>
        <taxon>Agaricomycotina</taxon>
        <taxon>Agaricomycetes</taxon>
        <taxon>Agaricomycetidae</taxon>
        <taxon>Agaricales</taxon>
        <taxon>Marasmiineae</taxon>
        <taxon>Marasmiaceae</taxon>
        <taxon>Marasmius</taxon>
    </lineage>
</organism>
<protein>
    <submittedName>
        <fullName evidence="2">Uncharacterized protein</fullName>
    </submittedName>
</protein>
<name>A0ABR2ZUZ6_9AGAR</name>
<gene>
    <name evidence="2" type="ORF">AAF712_007620</name>
</gene>
<keyword evidence="1" id="KW-0732">Signal</keyword>
<accession>A0ABR2ZUZ6</accession>
<proteinExistence type="predicted"/>
<evidence type="ECO:0000256" key="1">
    <source>
        <dbReference type="SAM" id="SignalP"/>
    </source>
</evidence>
<dbReference type="EMBL" id="JBBXMP010000048">
    <property type="protein sequence ID" value="KAL0065411.1"/>
    <property type="molecule type" value="Genomic_DNA"/>
</dbReference>
<feature type="chain" id="PRO_5045516322" evidence="1">
    <location>
        <begin position="19"/>
        <end position="145"/>
    </location>
</feature>
<reference evidence="2 3" key="1">
    <citation type="submission" date="2024-05" db="EMBL/GenBank/DDBJ databases">
        <title>A draft genome resource for the thread blight pathogen Marasmius tenuissimus strain MS-2.</title>
        <authorList>
            <person name="Yulfo-Soto G.E."/>
            <person name="Baruah I.K."/>
            <person name="Amoako-Attah I."/>
            <person name="Bukari Y."/>
            <person name="Meinhardt L.W."/>
            <person name="Bailey B.A."/>
            <person name="Cohen S.P."/>
        </authorList>
    </citation>
    <scope>NUCLEOTIDE SEQUENCE [LARGE SCALE GENOMIC DNA]</scope>
    <source>
        <strain evidence="2 3">MS-2</strain>
    </source>
</reference>
<feature type="signal peptide" evidence="1">
    <location>
        <begin position="1"/>
        <end position="18"/>
    </location>
</feature>